<evidence type="ECO:0000313" key="3">
    <source>
        <dbReference type="Proteomes" id="UP000051221"/>
    </source>
</evidence>
<gene>
    <name evidence="2" type="ORF">AMR76_13895</name>
</gene>
<dbReference type="AlphaFoldDB" id="A0A0Q2XYU4"/>
<organism evidence="2 3">
    <name type="scientific">Vibrio furnissii</name>
    <dbReference type="NCBI Taxonomy" id="29494"/>
    <lineage>
        <taxon>Bacteria</taxon>
        <taxon>Pseudomonadati</taxon>
        <taxon>Pseudomonadota</taxon>
        <taxon>Gammaproteobacteria</taxon>
        <taxon>Vibrionales</taxon>
        <taxon>Vibrionaceae</taxon>
        <taxon>Vibrio</taxon>
    </lineage>
</organism>
<feature type="region of interest" description="Disordered" evidence="1">
    <location>
        <begin position="1"/>
        <end position="34"/>
    </location>
</feature>
<sequence length="340" mass="38110">MKSGSIDRSAGRLRGAHAAHVASARTEQTQKTASVQSVQLTQQLSRQALNRLKERPRLIAELADSHRAVSSLMLAAELLKRIAKASISIRNLVRAGDYTPERFNQIDVHKRDIASAVNTQLFGRYILDSSFAPCTETGADIEFQVPGLDLVRERLTNEIVTLYINNKMIPLAFDRVSSDHALFQQFALTFGFARMRLRLDDHNKLVVAMPDAQWRLWDLQAYISGQGGRYPQDVPITVAVQSEQATVERITMVDVHAADALSAIESVVERVNAMHQHCKAVLDAQRFRSEKMLEFCHSAAEDLGQTIKTLFAQDQRAAMNSIHRHYVGPNRENVVSLIKK</sequence>
<protein>
    <submittedName>
        <fullName evidence="2">Uncharacterized protein</fullName>
    </submittedName>
</protein>
<evidence type="ECO:0000256" key="1">
    <source>
        <dbReference type="SAM" id="MobiDB-lite"/>
    </source>
</evidence>
<reference evidence="2 3" key="1">
    <citation type="submission" date="2015-08" db="EMBL/GenBank/DDBJ databases">
        <title>Antibacterial properties of a collection of Vibrionaceae strains.</title>
        <authorList>
            <person name="Giubergia S."/>
        </authorList>
    </citation>
    <scope>NUCLEOTIDE SEQUENCE [LARGE SCALE GENOMIC DNA]</scope>
    <source>
        <strain evidence="2 3">S0821</strain>
    </source>
</reference>
<proteinExistence type="predicted"/>
<accession>A0A0Q2XYU4</accession>
<dbReference type="EMBL" id="LKHS01000010">
    <property type="protein sequence ID" value="KQH85588.1"/>
    <property type="molecule type" value="Genomic_DNA"/>
</dbReference>
<evidence type="ECO:0000313" key="2">
    <source>
        <dbReference type="EMBL" id="KQH85588.1"/>
    </source>
</evidence>
<name>A0A0Q2XYU4_VIBFU</name>
<dbReference type="RefSeq" id="WP_055466394.1">
    <property type="nucleotide sequence ID" value="NZ_LKHS01000010.1"/>
</dbReference>
<comment type="caution">
    <text evidence="2">The sequence shown here is derived from an EMBL/GenBank/DDBJ whole genome shotgun (WGS) entry which is preliminary data.</text>
</comment>
<keyword evidence="3" id="KW-1185">Reference proteome</keyword>
<dbReference type="InParanoid" id="A0A0Q2XYU4"/>
<dbReference type="Proteomes" id="UP000051221">
    <property type="component" value="Unassembled WGS sequence"/>
</dbReference>